<evidence type="ECO:0000259" key="7">
    <source>
        <dbReference type="PROSITE" id="PS51829"/>
    </source>
</evidence>
<dbReference type="PRINTS" id="PR00723">
    <property type="entry name" value="SUBTILISIN"/>
</dbReference>
<dbReference type="InterPro" id="IPR018511">
    <property type="entry name" value="Hemolysin-typ_Ca-bd_CS"/>
</dbReference>
<dbReference type="SUPFAM" id="SSF52743">
    <property type="entry name" value="Subtilisin-like"/>
    <property type="match status" value="1"/>
</dbReference>
<evidence type="ECO:0000313" key="8">
    <source>
        <dbReference type="EMBL" id="QWK93226.1"/>
    </source>
</evidence>
<dbReference type="InterPro" id="IPR015500">
    <property type="entry name" value="Peptidase_S8_subtilisin-rel"/>
</dbReference>
<dbReference type="PANTHER" id="PTHR42884">
    <property type="entry name" value="PROPROTEIN CONVERTASE SUBTILISIN/KEXIN-RELATED"/>
    <property type="match status" value="1"/>
</dbReference>
<dbReference type="InterPro" id="IPR008979">
    <property type="entry name" value="Galactose-bd-like_sf"/>
</dbReference>
<dbReference type="InterPro" id="IPR001343">
    <property type="entry name" value="Hemolysn_Ca-bd"/>
</dbReference>
<dbReference type="PROSITE" id="PS51829">
    <property type="entry name" value="P_HOMO_B"/>
    <property type="match status" value="1"/>
</dbReference>
<dbReference type="PRINTS" id="PR00313">
    <property type="entry name" value="CABNDNGRPT"/>
</dbReference>
<sequence>MPLPTDPLLSQQWHLGNPTFGLLDLNVRSVWNPTEGPAYTGAGTRVFVIDDGFDYTHSDLAPNYNIGLDFDFETNVTDAFGGASDAHGTAVAGIIGAASNGTGAVGVAFDTNIVGYRTYGFISDQWLQDIRDAIFFAGSDERNGDVMNISQGIANDENSEFGVGYNAVRFDEIENSIRDAVGLGRGGLGTSIVKSAGNSRSDNYDVNADDWTNDTRQIVVSAVNQDGFVSSYSSYGAALLVSGFGTPGQVVTTDRVGAAGYNSTDFTSSFNGTSSAAPMVTGVVALMYDAESGLGWRDVQSILGASSQHVGSAIGGGLAGAERYAWGWNAANTWNGGGQHFSNDYGYGLVDAHAAVRMAESWLLTGESAQRTTNEFTNTMDVLNSATVIPDGNATGLSFSGNAAFDDIVERVTVQMTFSTTFTADMEIYLISPDGTVSELIDDVAGSTDYNGTWTFESQAFRGERAQGTWTVRVVDDTGTDVLTVSDIVIRTYGVASSNDRYVFTNEYSDYDGIAGHATAISDSNGGTDTVNASAVTSNSVIRLDGVAGSIDGVGVSFTNIEHAIGGDGNDDLYGSSAINQLHGMRGADELFGGQGLDTLYGGTGNDTLNGGLDKDSSYGGDGNDRFVVSFGNYGDNAYGGSGTDTLDMSAALTTVPYRIDLAAQLYEYMPNGEGSNGTYDLQSVENVVGSTGSDSITGDGVSNVLSGNDGNDTITGGSGLDTIYGGTGNDVIDGGLDKDDLYGGDGNDRFLLTGYHYAGNVYGGNDTDTLDMRDPANAEAFEVNLTSNFYRFMPNSYGLNGTYDLFNVENVVGTTNADSITGDTGANDLNDGGIGGNDTLTGLQGDDTYRLYNSGAILVEAAGQGYDRVHSAVSFTLAGDDSIELLTTNSGAGLAAINLTGNGFAQRITGNDAANTLSDGGGAGVDTLEGRSGDDIYRVNHAGAIILEAAGQGNDRLHSSVSFTLAGDDSIEWLTTNSGAGLAAINLTGNGFAQRITGNDGANTLTDGGGAGADTLEGRSGDDIYRVNHAGAIILEAAGQGNDRLHSSVSFTLAGDDSIEWLTTSSGAGVTPLNLTGNGFAQRITGNDGANTLSDGGGAGADTLEGRSGDDIYRISNFSAIILENAGQGYDRVLTSASFALAVDDNIEYMATTSGAGVAAINLRGNALAQIINGNAGNNRLDGQGGNDTITGGNGADTFVFNSTLGATNVDRILDFNVAADTIELENTFFAGLANGALAAAAFTANLTGAATDALDRIIYETDTGNLFFDADGTGAGAAIRFAQLNAGLGVTNADFFVV</sequence>
<dbReference type="RefSeq" id="WP_215507070.1">
    <property type="nucleotide sequence ID" value="NZ_CP076366.1"/>
</dbReference>
<dbReference type="GO" id="GO:0016485">
    <property type="term" value="P:protein processing"/>
    <property type="evidence" value="ECO:0007669"/>
    <property type="project" value="TreeGrafter"/>
</dbReference>
<evidence type="ECO:0000313" key="9">
    <source>
        <dbReference type="Proteomes" id="UP000679352"/>
    </source>
</evidence>
<comment type="similarity">
    <text evidence="5 6">Belongs to the peptidase S8 family.</text>
</comment>
<keyword evidence="8" id="KW-0614">Plasmid</keyword>
<dbReference type="GO" id="GO:0004252">
    <property type="term" value="F:serine-type endopeptidase activity"/>
    <property type="evidence" value="ECO:0007669"/>
    <property type="project" value="UniProtKB-UniRule"/>
</dbReference>
<geneLocation type="plasmid" evidence="8 9">
    <name>p5</name>
</geneLocation>
<dbReference type="InterPro" id="IPR002884">
    <property type="entry name" value="P_dom"/>
</dbReference>
<dbReference type="InterPro" id="IPR023828">
    <property type="entry name" value="Peptidase_S8_Ser-AS"/>
</dbReference>
<evidence type="ECO:0000256" key="2">
    <source>
        <dbReference type="ARBA" id="ARBA00022801"/>
    </source>
</evidence>
<accession>A0A975PD78</accession>
<keyword evidence="1 5" id="KW-0645">Protease</keyword>
<dbReference type="Gene3D" id="3.40.50.200">
    <property type="entry name" value="Peptidase S8/S53 domain"/>
    <property type="match status" value="1"/>
</dbReference>
<dbReference type="Pfam" id="PF00353">
    <property type="entry name" value="HemolysinCabind"/>
    <property type="match status" value="5"/>
</dbReference>
<dbReference type="PROSITE" id="PS00137">
    <property type="entry name" value="SUBTILASE_HIS"/>
    <property type="match status" value="1"/>
</dbReference>
<dbReference type="SUPFAM" id="SSF49785">
    <property type="entry name" value="Galactose-binding domain-like"/>
    <property type="match status" value="1"/>
</dbReference>
<gene>
    <name evidence="8" type="ORF">KM031_21965</name>
</gene>
<dbReference type="SUPFAM" id="SSF51120">
    <property type="entry name" value="beta-Roll"/>
    <property type="match status" value="5"/>
</dbReference>
<dbReference type="PANTHER" id="PTHR42884:SF14">
    <property type="entry name" value="NEUROENDOCRINE CONVERTASE 1"/>
    <property type="match status" value="1"/>
</dbReference>
<feature type="active site" description="Charge relay system" evidence="4 5">
    <location>
        <position position="274"/>
    </location>
</feature>
<evidence type="ECO:0000256" key="3">
    <source>
        <dbReference type="ARBA" id="ARBA00022825"/>
    </source>
</evidence>
<dbReference type="PROSITE" id="PS51892">
    <property type="entry name" value="SUBTILASE"/>
    <property type="match status" value="1"/>
</dbReference>
<evidence type="ECO:0000256" key="6">
    <source>
        <dbReference type="RuleBase" id="RU003355"/>
    </source>
</evidence>
<dbReference type="GO" id="GO:0016020">
    <property type="term" value="C:membrane"/>
    <property type="evidence" value="ECO:0007669"/>
    <property type="project" value="TreeGrafter"/>
</dbReference>
<reference evidence="8" key="1">
    <citation type="submission" date="2021-06" db="EMBL/GenBank/DDBJ databases">
        <authorList>
            <person name="Lee C.-S."/>
            <person name="Jin L."/>
        </authorList>
    </citation>
    <scope>NUCLEOTIDE SEQUENCE</scope>
    <source>
        <strain evidence="8">Con5</strain>
        <plasmid evidence="8">p5</plasmid>
    </source>
</reference>
<evidence type="ECO:0000256" key="4">
    <source>
        <dbReference type="PIRSR" id="PIRSR615500-1"/>
    </source>
</evidence>
<proteinExistence type="inferred from homology"/>
<dbReference type="GO" id="GO:0005737">
    <property type="term" value="C:cytoplasm"/>
    <property type="evidence" value="ECO:0007669"/>
    <property type="project" value="UniProtKB-ARBA"/>
</dbReference>
<keyword evidence="3 5" id="KW-0720">Serine protease</keyword>
<dbReference type="Pfam" id="PF00082">
    <property type="entry name" value="Peptidase_S8"/>
    <property type="match status" value="1"/>
</dbReference>
<dbReference type="KEGG" id="gfu:KM031_21965"/>
<dbReference type="InterPro" id="IPR036852">
    <property type="entry name" value="Peptidase_S8/S53_dom_sf"/>
</dbReference>
<organism evidence="8 9">
    <name type="scientific">Gemmobacter fulvus</name>
    <dbReference type="NCBI Taxonomy" id="2840474"/>
    <lineage>
        <taxon>Bacteria</taxon>
        <taxon>Pseudomonadati</taxon>
        <taxon>Pseudomonadota</taxon>
        <taxon>Alphaproteobacteria</taxon>
        <taxon>Rhodobacterales</taxon>
        <taxon>Paracoccaceae</taxon>
        <taxon>Gemmobacter</taxon>
    </lineage>
</organism>
<dbReference type="GO" id="GO:0012505">
    <property type="term" value="C:endomembrane system"/>
    <property type="evidence" value="ECO:0007669"/>
    <property type="project" value="UniProtKB-ARBA"/>
</dbReference>
<dbReference type="InterPro" id="IPR011049">
    <property type="entry name" value="Serralysin-like_metalloprot_C"/>
</dbReference>
<dbReference type="Pfam" id="PF01483">
    <property type="entry name" value="P_proprotein"/>
    <property type="match status" value="1"/>
</dbReference>
<dbReference type="EMBL" id="CP076366">
    <property type="protein sequence ID" value="QWK93226.1"/>
    <property type="molecule type" value="Genomic_DNA"/>
</dbReference>
<dbReference type="PROSITE" id="PS00136">
    <property type="entry name" value="SUBTILASE_ASP"/>
    <property type="match status" value="1"/>
</dbReference>
<dbReference type="Gene3D" id="2.60.120.260">
    <property type="entry name" value="Galactose-binding domain-like"/>
    <property type="match status" value="1"/>
</dbReference>
<dbReference type="Proteomes" id="UP000679352">
    <property type="component" value="Plasmid p5"/>
</dbReference>
<keyword evidence="9" id="KW-1185">Reference proteome</keyword>
<feature type="domain" description="P/Homo B" evidence="7">
    <location>
        <begin position="372"/>
        <end position="498"/>
    </location>
</feature>
<evidence type="ECO:0000256" key="1">
    <source>
        <dbReference type="ARBA" id="ARBA00022670"/>
    </source>
</evidence>
<protein>
    <submittedName>
        <fullName evidence="8">S8 family serine peptidase</fullName>
    </submittedName>
</protein>
<feature type="active site" description="Charge relay system" evidence="4 5">
    <location>
        <position position="87"/>
    </location>
</feature>
<name>A0A975PD78_9RHOB</name>
<dbReference type="Gene3D" id="2.150.10.10">
    <property type="entry name" value="Serralysin-like metalloprotease, C-terminal"/>
    <property type="match status" value="4"/>
</dbReference>
<dbReference type="InterPro" id="IPR022398">
    <property type="entry name" value="Peptidase_S8_His-AS"/>
</dbReference>
<dbReference type="InterPro" id="IPR000209">
    <property type="entry name" value="Peptidase_S8/S53_dom"/>
</dbReference>
<keyword evidence="2 5" id="KW-0378">Hydrolase</keyword>
<dbReference type="PROSITE" id="PS00330">
    <property type="entry name" value="HEMOLYSIN_CALCIUM"/>
    <property type="match status" value="4"/>
</dbReference>
<dbReference type="PROSITE" id="PS00138">
    <property type="entry name" value="SUBTILASE_SER"/>
    <property type="match status" value="1"/>
</dbReference>
<feature type="active site" description="Charge relay system" evidence="4 5">
    <location>
        <position position="50"/>
    </location>
</feature>
<dbReference type="InterPro" id="IPR023827">
    <property type="entry name" value="Peptidase_S8_Asp-AS"/>
</dbReference>
<dbReference type="GO" id="GO:0005509">
    <property type="term" value="F:calcium ion binding"/>
    <property type="evidence" value="ECO:0007669"/>
    <property type="project" value="InterPro"/>
</dbReference>
<evidence type="ECO:0000256" key="5">
    <source>
        <dbReference type="PROSITE-ProRule" id="PRU01240"/>
    </source>
</evidence>